<keyword evidence="3" id="KW-1185">Reference proteome</keyword>
<gene>
    <name evidence="2" type="ORF">AG1IA_10267</name>
</gene>
<name>L8WFZ4_THACA</name>
<sequence length="146" mass="16272">MLHGQAPVKSSPEQTQSQEIETKRGRSDSISMFTLEDEYRPDPAVPPRTLRSRSRSLGPTRSQLVASEPPLHHHVEPDIPESTTPPSPQHSPHRAAEEPVGVGLEDGDTAVRRRCYGRQEEKSAQEVRSDHESNAWGAHMRNAGER</sequence>
<dbReference type="OrthoDB" id="2573163at2759"/>
<organism evidence="2 3">
    <name type="scientific">Thanatephorus cucumeris (strain AG1-IA)</name>
    <name type="common">Rice sheath blight fungus</name>
    <name type="synonym">Rhizoctonia solani</name>
    <dbReference type="NCBI Taxonomy" id="983506"/>
    <lineage>
        <taxon>Eukaryota</taxon>
        <taxon>Fungi</taxon>
        <taxon>Dikarya</taxon>
        <taxon>Basidiomycota</taxon>
        <taxon>Agaricomycotina</taxon>
        <taxon>Agaricomycetes</taxon>
        <taxon>Cantharellales</taxon>
        <taxon>Ceratobasidiaceae</taxon>
        <taxon>Rhizoctonia</taxon>
        <taxon>Rhizoctonia solani AG-1</taxon>
    </lineage>
</organism>
<accession>L8WFZ4</accession>
<comment type="caution">
    <text evidence="2">The sequence shown here is derived from an EMBL/GenBank/DDBJ whole genome shotgun (WGS) entry which is preliminary data.</text>
</comment>
<dbReference type="AlphaFoldDB" id="L8WFZ4"/>
<feature type="region of interest" description="Disordered" evidence="1">
    <location>
        <begin position="1"/>
        <end position="146"/>
    </location>
</feature>
<proteinExistence type="predicted"/>
<evidence type="ECO:0000313" key="3">
    <source>
        <dbReference type="Proteomes" id="UP000011668"/>
    </source>
</evidence>
<protein>
    <submittedName>
        <fullName evidence="2">Uncharacterized protein</fullName>
    </submittedName>
</protein>
<dbReference type="Proteomes" id="UP000011668">
    <property type="component" value="Unassembled WGS sequence"/>
</dbReference>
<dbReference type="EMBL" id="AFRT01005583">
    <property type="protein sequence ID" value="ELU35703.1"/>
    <property type="molecule type" value="Genomic_DNA"/>
</dbReference>
<evidence type="ECO:0000256" key="1">
    <source>
        <dbReference type="SAM" id="MobiDB-lite"/>
    </source>
</evidence>
<reference evidence="2 3" key="1">
    <citation type="journal article" date="2013" name="Nat. Commun.">
        <title>The evolution and pathogenic mechanisms of the rice sheath blight pathogen.</title>
        <authorList>
            <person name="Zheng A."/>
            <person name="Lin R."/>
            <person name="Xu L."/>
            <person name="Qin P."/>
            <person name="Tang C."/>
            <person name="Ai P."/>
            <person name="Zhang D."/>
            <person name="Liu Y."/>
            <person name="Sun Z."/>
            <person name="Feng H."/>
            <person name="Wang Y."/>
            <person name="Chen Y."/>
            <person name="Liang X."/>
            <person name="Fu R."/>
            <person name="Li Q."/>
            <person name="Zhang J."/>
            <person name="Yu X."/>
            <person name="Xie Z."/>
            <person name="Ding L."/>
            <person name="Guan P."/>
            <person name="Tang J."/>
            <person name="Liang Y."/>
            <person name="Wang S."/>
            <person name="Deng Q."/>
            <person name="Li S."/>
            <person name="Zhu J."/>
            <person name="Wang L."/>
            <person name="Liu H."/>
            <person name="Li P."/>
        </authorList>
    </citation>
    <scope>NUCLEOTIDE SEQUENCE [LARGE SCALE GENOMIC DNA]</scope>
    <source>
        <strain evidence="3">AG-1 IA</strain>
    </source>
</reference>
<evidence type="ECO:0000313" key="2">
    <source>
        <dbReference type="EMBL" id="ELU35703.1"/>
    </source>
</evidence>
<dbReference type="HOGENOM" id="CLU_1778723_0_0_1"/>
<feature type="compositionally biased region" description="Basic and acidic residues" evidence="1">
    <location>
        <begin position="117"/>
        <end position="133"/>
    </location>
</feature>
<dbReference type="STRING" id="983506.L8WFZ4"/>